<evidence type="ECO:0000313" key="5">
    <source>
        <dbReference type="EMBL" id="PSR78939.1"/>
    </source>
</evidence>
<keyword evidence="5" id="KW-0378">Hydrolase</keyword>
<feature type="domain" description="Alpha fucosidase A-like C-terminal" evidence="3">
    <location>
        <begin position="687"/>
        <end position="729"/>
    </location>
</feature>
<accession>A0A2T2ZXH0</accession>
<dbReference type="Gene3D" id="1.50.10.10">
    <property type="match status" value="1"/>
</dbReference>
<feature type="domain" description="Glycosyl hydrolase family 95 catalytic" evidence="4">
    <location>
        <begin position="278"/>
        <end position="674"/>
    </location>
</feature>
<feature type="region of interest" description="Disordered" evidence="1">
    <location>
        <begin position="848"/>
        <end position="927"/>
    </location>
</feature>
<dbReference type="InterPro" id="IPR027414">
    <property type="entry name" value="GH95_N_dom"/>
</dbReference>
<evidence type="ECO:0000259" key="2">
    <source>
        <dbReference type="Pfam" id="PF14498"/>
    </source>
</evidence>
<dbReference type="OrthoDB" id="2848340at2759"/>
<dbReference type="Proteomes" id="UP000241462">
    <property type="component" value="Unassembled WGS sequence"/>
</dbReference>
<dbReference type="Pfam" id="PF22124">
    <property type="entry name" value="Glyco_hydro_95_cat"/>
    <property type="match status" value="1"/>
</dbReference>
<dbReference type="AlphaFoldDB" id="A0A2T2ZXH0"/>
<dbReference type="Pfam" id="PF21307">
    <property type="entry name" value="Glyco_hydro_95_C"/>
    <property type="match status" value="1"/>
</dbReference>
<dbReference type="InterPro" id="IPR012341">
    <property type="entry name" value="6hp_glycosidase-like_sf"/>
</dbReference>
<name>A0A2T2ZXH0_9PEZI</name>
<dbReference type="STRING" id="2025994.A0A2T2ZXH0"/>
<evidence type="ECO:0000256" key="1">
    <source>
        <dbReference type="SAM" id="MobiDB-lite"/>
    </source>
</evidence>
<evidence type="ECO:0000313" key="6">
    <source>
        <dbReference type="Proteomes" id="UP000241462"/>
    </source>
</evidence>
<dbReference type="Pfam" id="PF14498">
    <property type="entry name" value="Glyco_hyd_65N_2"/>
    <property type="match status" value="1"/>
</dbReference>
<keyword evidence="5" id="KW-0326">Glycosidase</keyword>
<dbReference type="SUPFAM" id="SSF48208">
    <property type="entry name" value="Six-hairpin glycosidases"/>
    <property type="match status" value="1"/>
</dbReference>
<gene>
    <name evidence="5" type="ORF">BD289DRAFT_485778</name>
</gene>
<dbReference type="EMBL" id="KZ678584">
    <property type="protein sequence ID" value="PSR78939.1"/>
    <property type="molecule type" value="Genomic_DNA"/>
</dbReference>
<protein>
    <submittedName>
        <fullName evidence="5">Six-hairpin glycosidase-like protein</fullName>
    </submittedName>
</protein>
<dbReference type="InterPro" id="IPR008928">
    <property type="entry name" value="6-hairpin_glycosidase_sf"/>
</dbReference>
<dbReference type="PANTHER" id="PTHR31084:SF18">
    <property type="entry name" value="GLYCOSYL HYDROLASE FAMILY 95 N-TERMINAL DOMAIN-CONTAINING PROTEIN"/>
    <property type="match status" value="1"/>
</dbReference>
<proteinExistence type="predicted"/>
<feature type="compositionally biased region" description="Low complexity" evidence="1">
    <location>
        <begin position="857"/>
        <end position="867"/>
    </location>
</feature>
<sequence>MDANLVQALGASQSCHLFYDKPSTEWSQALPVGNGRLGAMSHGRTGTELLQLNEDSVWYGGRQDRTPRDALRHLPQLRQLIRDGRHAEAEDLVRTAFFATPSSMRHYEPLGTCTIEFNHHNAVNYSRVLDLSQSVCTTKYGFQDPTGPFMTVQRDVIASFPDQVLLIRVEASRNIRFIVRLNRLSEIEYETNEFLDAINAADNRIVLQATPGGKNSNQLAVALGVRCDDGGSVEAVGNCLVVNTAVCTIAIGAQTTYRARDATESAVQDVGKALQRTWGDLLARHVADYRSLFGRLHLHMWPSNSYLPTNERIQNQRDPGLVALYHNFGRYLLISCSRDGYKALPANLQGIWNPSFAPAWGAKYTININIQMNYWPATASNLVECAMPLVDLLERMAERGRETARVMYGCKGWCAHHNTDLWADTDPQDRWMPATLWPLGGAWICLDMMKLVRERYDRALHERLAPVLEGCVEFLLDFLIPSQCGKYLVTNPSLSPENTFVAGGKTGILCEGSTIDMSIVDMVFESFLWTAGKLYKGKHVLVDRVKSVRLPPVQINQRGLIQEWGLNNYDEHEPGHRHVSHLFGVFPGNTIRSPEQLEAAKRVLARRAEHGGGHTGWSRAWLLALHARLRDAEGCGKHMDLLLRDSTLPNMLDNHPPFQIDGNLGGCAGILECLARRWEPARYEAGVTLLPACPREWSCGRLTGFHVRNGWTVSFVWEDGEVVDPVVVTNTRLSDESTTLAVKFPDGRIATVRGPGEHQVAYFNASLRDGACGDDSGTLGPGDHRHLSSASFILALRPSTLQPPALFFTPWTCDAVIDTDLFHCHAQRHVHDRDWTRITHSIGRTQWQLNQHQHQETTSTSSLSSSSRQLDATATRPKPILGRAQPVDTDLLQPSPVTVAPGSSQLANIEPGNLTGCAQPPYETKPRSTLRQTTLGADCLVPRQASSLPLPTSRRSRSLSCRTAPAQPSRSSVAVDSSIGHLRTPFSSVAASALNARIAIGHATPATTTLAVSPTL</sequence>
<dbReference type="InterPro" id="IPR054363">
    <property type="entry name" value="GH95_cat"/>
</dbReference>
<dbReference type="PANTHER" id="PTHR31084">
    <property type="entry name" value="ALPHA-L-FUCOSIDASE 2"/>
    <property type="match status" value="1"/>
</dbReference>
<dbReference type="GO" id="GO:0005975">
    <property type="term" value="P:carbohydrate metabolic process"/>
    <property type="evidence" value="ECO:0007669"/>
    <property type="project" value="InterPro"/>
</dbReference>
<feature type="domain" description="Glycosyl hydrolase family 95 N-terminal" evidence="2">
    <location>
        <begin position="17"/>
        <end position="259"/>
    </location>
</feature>
<feature type="region of interest" description="Disordered" evidence="1">
    <location>
        <begin position="947"/>
        <end position="972"/>
    </location>
</feature>
<dbReference type="InterPro" id="IPR049053">
    <property type="entry name" value="AFCA-like_C"/>
</dbReference>
<organism evidence="5 6">
    <name type="scientific">Coniella lustricola</name>
    <dbReference type="NCBI Taxonomy" id="2025994"/>
    <lineage>
        <taxon>Eukaryota</taxon>
        <taxon>Fungi</taxon>
        <taxon>Dikarya</taxon>
        <taxon>Ascomycota</taxon>
        <taxon>Pezizomycotina</taxon>
        <taxon>Sordariomycetes</taxon>
        <taxon>Sordariomycetidae</taxon>
        <taxon>Diaporthales</taxon>
        <taxon>Schizoparmaceae</taxon>
        <taxon>Coniella</taxon>
    </lineage>
</organism>
<dbReference type="GO" id="GO:0004560">
    <property type="term" value="F:alpha-L-fucosidase activity"/>
    <property type="evidence" value="ECO:0007669"/>
    <property type="project" value="TreeGrafter"/>
</dbReference>
<keyword evidence="6" id="KW-1185">Reference proteome</keyword>
<reference evidence="5 6" key="1">
    <citation type="journal article" date="2018" name="Mycol. Prog.">
        <title>Coniella lustricola, a new species from submerged detritus.</title>
        <authorList>
            <person name="Raudabaugh D.B."/>
            <person name="Iturriaga T."/>
            <person name="Carver A."/>
            <person name="Mondo S."/>
            <person name="Pangilinan J."/>
            <person name="Lipzen A."/>
            <person name="He G."/>
            <person name="Amirebrahimi M."/>
            <person name="Grigoriev I.V."/>
            <person name="Miller A.N."/>
        </authorList>
    </citation>
    <scope>NUCLEOTIDE SEQUENCE [LARGE SCALE GENOMIC DNA]</scope>
    <source>
        <strain evidence="5 6">B22-T-1</strain>
    </source>
</reference>
<dbReference type="InParanoid" id="A0A2T2ZXH0"/>
<evidence type="ECO:0000259" key="3">
    <source>
        <dbReference type="Pfam" id="PF21307"/>
    </source>
</evidence>
<evidence type="ECO:0000259" key="4">
    <source>
        <dbReference type="Pfam" id="PF22124"/>
    </source>
</evidence>